<dbReference type="Gene3D" id="1.10.472.10">
    <property type="entry name" value="Cyclin-like"/>
    <property type="match status" value="1"/>
</dbReference>
<organism evidence="11 12">
    <name type="scientific">Muraenolepis orangiensis</name>
    <name type="common">Patagonian moray cod</name>
    <dbReference type="NCBI Taxonomy" id="630683"/>
    <lineage>
        <taxon>Eukaryota</taxon>
        <taxon>Metazoa</taxon>
        <taxon>Chordata</taxon>
        <taxon>Craniata</taxon>
        <taxon>Vertebrata</taxon>
        <taxon>Euteleostomi</taxon>
        <taxon>Actinopterygii</taxon>
        <taxon>Neopterygii</taxon>
        <taxon>Teleostei</taxon>
        <taxon>Neoteleostei</taxon>
        <taxon>Acanthomorphata</taxon>
        <taxon>Zeiogadaria</taxon>
        <taxon>Gadariae</taxon>
        <taxon>Gadiformes</taxon>
        <taxon>Muraenolepidoidei</taxon>
        <taxon>Muraenolepididae</taxon>
        <taxon>Muraenolepis</taxon>
    </lineage>
</organism>
<dbReference type="GO" id="GO:0005634">
    <property type="term" value="C:nucleus"/>
    <property type="evidence" value="ECO:0007669"/>
    <property type="project" value="UniProtKB-SubCell"/>
</dbReference>
<evidence type="ECO:0000313" key="12">
    <source>
        <dbReference type="Proteomes" id="UP001148018"/>
    </source>
</evidence>
<keyword evidence="3 8" id="KW-0863">Zinc-finger</keyword>
<evidence type="ECO:0000256" key="5">
    <source>
        <dbReference type="ARBA" id="ARBA00023015"/>
    </source>
</evidence>
<comment type="subcellular location">
    <subcellularLocation>
        <location evidence="1">Nucleus</location>
    </subcellularLocation>
</comment>
<name>A0A9Q0IPA4_9TELE</name>
<dbReference type="InterPro" id="IPR013137">
    <property type="entry name" value="Znf_TFIIB"/>
</dbReference>
<accession>A0A9Q0IPA4</accession>
<evidence type="ECO:0000259" key="10">
    <source>
        <dbReference type="PROSITE" id="PS51134"/>
    </source>
</evidence>
<evidence type="ECO:0000256" key="6">
    <source>
        <dbReference type="ARBA" id="ARBA00023163"/>
    </source>
</evidence>
<keyword evidence="7" id="KW-0539">Nucleus</keyword>
<feature type="compositionally biased region" description="Acidic residues" evidence="9">
    <location>
        <begin position="378"/>
        <end position="393"/>
    </location>
</feature>
<keyword evidence="5" id="KW-0805">Transcription regulation</keyword>
<feature type="compositionally biased region" description="Acidic residues" evidence="9">
    <location>
        <begin position="312"/>
        <end position="322"/>
    </location>
</feature>
<feature type="region of interest" description="Disordered" evidence="9">
    <location>
        <begin position="288"/>
        <end position="397"/>
    </location>
</feature>
<evidence type="ECO:0000256" key="1">
    <source>
        <dbReference type="ARBA" id="ARBA00004123"/>
    </source>
</evidence>
<dbReference type="InterPro" id="IPR036915">
    <property type="entry name" value="Cyclin-like_sf"/>
</dbReference>
<dbReference type="Pfam" id="PF21886">
    <property type="entry name" value="BRF2-like_C_cyclin_rpt"/>
    <property type="match status" value="1"/>
</dbReference>
<dbReference type="AlphaFoldDB" id="A0A9Q0IPA4"/>
<keyword evidence="4" id="KW-0862">Zinc</keyword>
<proteinExistence type="predicted"/>
<sequence>MPPPLVSSCPDCGSSRLLDDDFHAESQLVCQDCGSVVASGARLVADTRDGGSTDVRYCDSTAVSKAPCRNLILGLQRVRALCRVLRLSYEVEELAEVYYRQAYTHSSFLHLSLMKKEALVGCCVLDLEKILEVDIPKSNITHGLEAHSREYKLSSSEVPEPLAERSQDLAQRSLALVELAGDCWVVTGRHPVPIMMAAIFLSWQSLKPTKVRLKYSLNKFCLLSKMPPSKTAVTRVGEIKEVLRTLGKEIPWLGTRDGEPPFEVLRHVEDILQHRHALMRSALRTYQEAQDKAQEGAKEGAQEETLGGAQEETQEGAQEETQEGALGADQPTPEAPDPSELKSATGAPAEGDSAHWGKRRLFAPPCVRNPKVRRVEAETEDVDGDQEISDSEIDSYLRSPQELRDYLQTYKSLQSKDGASGT</sequence>
<reference evidence="11" key="1">
    <citation type="submission" date="2022-07" db="EMBL/GenBank/DDBJ databases">
        <title>Chromosome-level genome of Muraenolepis orangiensis.</title>
        <authorList>
            <person name="Kim J."/>
        </authorList>
    </citation>
    <scope>NUCLEOTIDE SEQUENCE</scope>
    <source>
        <strain evidence="11">KU_S4_2022</strain>
        <tissue evidence="11">Muscle</tissue>
    </source>
</reference>
<keyword evidence="6" id="KW-0804">Transcription</keyword>
<protein>
    <recommendedName>
        <fullName evidence="10">TFIIB-type domain-containing protein</fullName>
    </recommendedName>
</protein>
<feature type="compositionally biased region" description="Basic and acidic residues" evidence="9">
    <location>
        <begin position="289"/>
        <end position="301"/>
    </location>
</feature>
<evidence type="ECO:0000256" key="4">
    <source>
        <dbReference type="ARBA" id="ARBA00022833"/>
    </source>
</evidence>
<dbReference type="GO" id="GO:0008270">
    <property type="term" value="F:zinc ion binding"/>
    <property type="evidence" value="ECO:0007669"/>
    <property type="project" value="UniProtKB-KW"/>
</dbReference>
<evidence type="ECO:0000256" key="3">
    <source>
        <dbReference type="ARBA" id="ARBA00022771"/>
    </source>
</evidence>
<evidence type="ECO:0000256" key="2">
    <source>
        <dbReference type="ARBA" id="ARBA00022723"/>
    </source>
</evidence>
<evidence type="ECO:0000313" key="11">
    <source>
        <dbReference type="EMBL" id="KAJ3605844.1"/>
    </source>
</evidence>
<gene>
    <name evidence="11" type="ORF">NHX12_027888</name>
</gene>
<dbReference type="PROSITE" id="PS51134">
    <property type="entry name" value="ZF_TFIIB"/>
    <property type="match status" value="1"/>
</dbReference>
<evidence type="ECO:0000256" key="7">
    <source>
        <dbReference type="ARBA" id="ARBA00023242"/>
    </source>
</evidence>
<keyword evidence="2" id="KW-0479">Metal-binding</keyword>
<dbReference type="OrthoDB" id="2121711at2759"/>
<evidence type="ECO:0000256" key="8">
    <source>
        <dbReference type="PROSITE-ProRule" id="PRU00469"/>
    </source>
</evidence>
<evidence type="ECO:0000256" key="9">
    <source>
        <dbReference type="SAM" id="MobiDB-lite"/>
    </source>
</evidence>
<dbReference type="Proteomes" id="UP001148018">
    <property type="component" value="Unassembled WGS sequence"/>
</dbReference>
<comment type="caution">
    <text evidence="11">The sequence shown here is derived from an EMBL/GenBank/DDBJ whole genome shotgun (WGS) entry which is preliminary data.</text>
</comment>
<dbReference type="EMBL" id="JANIIK010000043">
    <property type="protein sequence ID" value="KAJ3605844.1"/>
    <property type="molecule type" value="Genomic_DNA"/>
</dbReference>
<dbReference type="InterPro" id="IPR054078">
    <property type="entry name" value="BRF2-like_C"/>
</dbReference>
<feature type="domain" description="TFIIB-type" evidence="10">
    <location>
        <begin position="3"/>
        <end position="38"/>
    </location>
</feature>
<dbReference type="Gene3D" id="2.20.25.10">
    <property type="match status" value="1"/>
</dbReference>
<dbReference type="SUPFAM" id="SSF57783">
    <property type="entry name" value="Zinc beta-ribbon"/>
    <property type="match status" value="1"/>
</dbReference>
<dbReference type="SUPFAM" id="SSF47954">
    <property type="entry name" value="Cyclin-like"/>
    <property type="match status" value="1"/>
</dbReference>
<keyword evidence="12" id="KW-1185">Reference proteome</keyword>